<evidence type="ECO:0000313" key="2">
    <source>
        <dbReference type="Proteomes" id="UP001218579"/>
    </source>
</evidence>
<gene>
    <name evidence="1" type="ORF">PQU98_04145</name>
</gene>
<keyword evidence="2" id="KW-1185">Reference proteome</keyword>
<dbReference type="RefSeq" id="WP_272743618.1">
    <property type="nucleotide sequence ID" value="NZ_JAQQKV010000001.1"/>
</dbReference>
<evidence type="ECO:0000313" key="1">
    <source>
        <dbReference type="EMBL" id="MDC7675307.1"/>
    </source>
</evidence>
<comment type="caution">
    <text evidence="1">The sequence shown here is derived from an EMBL/GenBank/DDBJ whole genome shotgun (WGS) entry which is preliminary data.</text>
</comment>
<proteinExistence type="predicted"/>
<protein>
    <submittedName>
        <fullName evidence="1">Uncharacterized protein</fullName>
    </submittedName>
</protein>
<dbReference type="Proteomes" id="UP001218579">
    <property type="component" value="Unassembled WGS sequence"/>
</dbReference>
<sequence length="137" mass="15634">MAPYSIAQFEDFIRRRTENGLGQLTDQDWDQWCRELGLAQQVICDQLAEALAQLFLSGERDFEFCNGIIIELFYDLNRGVPSGTLTLSPFFWSVYLSFDAGEYNHGNPSIDPVEEFTRPLLKKTLQGQYVSPADNTI</sequence>
<accession>A0ABT5HGE4</accession>
<dbReference type="EMBL" id="JAQQKV010000001">
    <property type="protein sequence ID" value="MDC7675307.1"/>
    <property type="molecule type" value="Genomic_DNA"/>
</dbReference>
<reference evidence="1 2" key="1">
    <citation type="submission" date="2023-01" db="EMBL/GenBank/DDBJ databases">
        <title>Novel species of the genus Asticcacaulis isolated from rivers.</title>
        <authorList>
            <person name="Lu H."/>
        </authorList>
    </citation>
    <scope>NUCLEOTIDE SEQUENCE [LARGE SCALE GENOMIC DNA]</scope>
    <source>
        <strain evidence="1 2">LKC15W</strain>
    </source>
</reference>
<organism evidence="1 2">
    <name type="scientific">Asticcacaulis machinosus</name>
    <dbReference type="NCBI Taxonomy" id="2984211"/>
    <lineage>
        <taxon>Bacteria</taxon>
        <taxon>Pseudomonadati</taxon>
        <taxon>Pseudomonadota</taxon>
        <taxon>Alphaproteobacteria</taxon>
        <taxon>Caulobacterales</taxon>
        <taxon>Caulobacteraceae</taxon>
        <taxon>Asticcacaulis</taxon>
    </lineage>
</organism>
<name>A0ABT5HGE4_9CAUL</name>